<dbReference type="SMART" id="SM00116">
    <property type="entry name" value="CBS"/>
    <property type="match status" value="2"/>
</dbReference>
<dbReference type="EMBL" id="CP000922">
    <property type="protein sequence ID" value="ACJ34691.1"/>
    <property type="molecule type" value="Genomic_DNA"/>
</dbReference>
<dbReference type="InterPro" id="IPR051257">
    <property type="entry name" value="Diverse_CBS-Domain"/>
</dbReference>
<dbReference type="PROSITE" id="PS51371">
    <property type="entry name" value="CBS"/>
    <property type="match status" value="2"/>
</dbReference>
<protein>
    <submittedName>
        <fullName evidence="4">FOG: CBS domain protein</fullName>
    </submittedName>
</protein>
<dbReference type="PANTHER" id="PTHR43080">
    <property type="entry name" value="CBS DOMAIN-CONTAINING PROTEIN CBSX3, MITOCHONDRIAL"/>
    <property type="match status" value="1"/>
</dbReference>
<dbReference type="eggNOG" id="COG0517">
    <property type="taxonomic scope" value="Bacteria"/>
</dbReference>
<keyword evidence="1 2" id="KW-0129">CBS domain</keyword>
<evidence type="ECO:0000256" key="1">
    <source>
        <dbReference type="ARBA" id="ARBA00023122"/>
    </source>
</evidence>
<dbReference type="STRING" id="491915.Aflv_2334"/>
<dbReference type="SUPFAM" id="SSF54631">
    <property type="entry name" value="CBS-domain pair"/>
    <property type="match status" value="1"/>
</dbReference>
<evidence type="ECO:0000313" key="4">
    <source>
        <dbReference type="EMBL" id="ACJ34691.1"/>
    </source>
</evidence>
<dbReference type="AlphaFoldDB" id="B7GEX8"/>
<accession>B7GEX8</accession>
<evidence type="ECO:0000256" key="2">
    <source>
        <dbReference type="PROSITE-ProRule" id="PRU00703"/>
    </source>
</evidence>
<dbReference type="Pfam" id="PF00571">
    <property type="entry name" value="CBS"/>
    <property type="match status" value="2"/>
</dbReference>
<organism evidence="4 5">
    <name type="scientific">Anoxybacillus flavithermus (strain DSM 21510 / WK1)</name>
    <dbReference type="NCBI Taxonomy" id="491915"/>
    <lineage>
        <taxon>Bacteria</taxon>
        <taxon>Bacillati</taxon>
        <taxon>Bacillota</taxon>
        <taxon>Bacilli</taxon>
        <taxon>Bacillales</taxon>
        <taxon>Anoxybacillaceae</taxon>
        <taxon>Anoxybacillus</taxon>
    </lineage>
</organism>
<evidence type="ECO:0000313" key="5">
    <source>
        <dbReference type="Proteomes" id="UP000000742"/>
    </source>
</evidence>
<dbReference type="HOGENOM" id="CLU_040681_12_0_9"/>
<sequence>MNAHNKKRKGRMILNHTVESIMTRQVATVTPDQSVQEAAQLMNEHNVGAIPVVENGKVKGMITDRDITLRTTAQGLTPSTPVSQVMTSNVVTGTPNMSVNEAAEVMAKNQIRRLPIVQNNELCGIVALGDIATNQAYDEAAEQALSEISEPSYH</sequence>
<reference evidence="4 5" key="1">
    <citation type="journal article" date="2008" name="Genome Biol.">
        <title>Encapsulated in silica: genome, proteome and physiology of the thermophilic bacterium Anoxybacillus flavithermus WK1.</title>
        <authorList>
            <person name="Saw J.H."/>
            <person name="Mountain B.W."/>
            <person name="Feng L."/>
            <person name="Omelchenko M.V."/>
            <person name="Hou S."/>
            <person name="Saito J.A."/>
            <person name="Stott M.B."/>
            <person name="Li D."/>
            <person name="Zhao G."/>
            <person name="Wu J."/>
            <person name="Galperin M.Y."/>
            <person name="Koonin E.V."/>
            <person name="Makarova K.S."/>
            <person name="Wolf Y.I."/>
            <person name="Rigden D.J."/>
            <person name="Dunfield P.F."/>
            <person name="Wang L."/>
            <person name="Alam M."/>
        </authorList>
    </citation>
    <scope>NUCLEOTIDE SEQUENCE [LARGE SCALE GENOMIC DNA]</scope>
    <source>
        <strain evidence="5">DSM 21510 / WK1</strain>
    </source>
</reference>
<dbReference type="CDD" id="cd04622">
    <property type="entry name" value="CBS_pair_HRP1_like"/>
    <property type="match status" value="1"/>
</dbReference>
<dbReference type="Gene3D" id="3.10.580.10">
    <property type="entry name" value="CBS-domain"/>
    <property type="match status" value="1"/>
</dbReference>
<name>B7GEX8_ANOFW</name>
<dbReference type="InterPro" id="IPR000644">
    <property type="entry name" value="CBS_dom"/>
</dbReference>
<dbReference type="Proteomes" id="UP000000742">
    <property type="component" value="Chromosome"/>
</dbReference>
<dbReference type="KEGG" id="afl:Aflv_2334"/>
<feature type="domain" description="CBS" evidence="3">
    <location>
        <begin position="86"/>
        <end position="142"/>
    </location>
</feature>
<proteinExistence type="predicted"/>
<dbReference type="PANTHER" id="PTHR43080:SF2">
    <property type="entry name" value="CBS DOMAIN-CONTAINING PROTEIN"/>
    <property type="match status" value="1"/>
</dbReference>
<evidence type="ECO:0000259" key="3">
    <source>
        <dbReference type="PROSITE" id="PS51371"/>
    </source>
</evidence>
<feature type="domain" description="CBS" evidence="3">
    <location>
        <begin position="22"/>
        <end position="79"/>
    </location>
</feature>
<dbReference type="InterPro" id="IPR046342">
    <property type="entry name" value="CBS_dom_sf"/>
</dbReference>
<gene>
    <name evidence="4" type="ordered locus">Aflv_2334</name>
</gene>